<comment type="pathway">
    <text evidence="1 5">Carotenoid biosynthesis.</text>
</comment>
<dbReference type="GO" id="GO:0016117">
    <property type="term" value="P:carotenoid biosynthetic process"/>
    <property type="evidence" value="ECO:0007669"/>
    <property type="project" value="UniProtKB-KW"/>
</dbReference>
<dbReference type="EMBL" id="CP003282">
    <property type="protein sequence ID" value="AFG38824.1"/>
    <property type="molecule type" value="Genomic_DNA"/>
</dbReference>
<keyword evidence="4 5" id="KW-0560">Oxidoreductase</keyword>
<dbReference type="eggNOG" id="COG1233">
    <property type="taxonomic scope" value="Bacteria"/>
</dbReference>
<dbReference type="PANTHER" id="PTHR43734:SF7">
    <property type="entry name" value="4,4'-DIAPONEUROSPORENE OXYGENASE"/>
    <property type="match status" value="1"/>
</dbReference>
<accession>H9UMT1</accession>
<name>H9UMT1_SPIAZ</name>
<sequence>MGNVVVIGGGIGGLTAAAYAAHAGHSVTLFESQPGPGGKALSLQQAGYRFDTGPSVFTMQDVFATVFSELDQDFSSLLSPVPLDPGFCYWWPDGSTLRLSPGEEALLAGAEQLGIPRAQTAAYIASCRKIYHATHELFLWRSLHSLSTYRTRVFWRSLMQIGRIKALRSMHAVNARFFSDSRMQQFADRYATYNGSSPYRTPATMNIISYVENILGAMSLDGGTVQLPLALEKTARKLGVDLRYSSPVDEIMTVPHKRTWFGLGRTRHRVTGVRSGGRIYPADVVISNADVEPTYKYLLQDPAAPELKRYLNQEPSSSVIVWYLGIAARFSQLSVNNIFFSGDYHREFSQIFDGKLPDDPTLYLNITSKVTPQDAPPYGENWFVLVNTPPDNGQDWDSLATRVYDHIIQRMSAELGQDITPLIEFAEPLTPRDIQTRTGSRQGSIYGIASNTRTAAFSRHPNRSRRYAGLYFCGGSVHPGGGMPMVVLSGRIAASLIAQDFHRGRLGNYH</sequence>
<feature type="domain" description="Amine oxidase" evidence="6">
    <location>
        <begin position="11"/>
        <end position="497"/>
    </location>
</feature>
<dbReference type="RefSeq" id="WP_014456806.1">
    <property type="nucleotide sequence ID" value="NC_017098.1"/>
</dbReference>
<comment type="similarity">
    <text evidence="2 5">Belongs to the carotenoid/retinoid oxidoreductase family.</text>
</comment>
<organism evidence="7 8">
    <name type="scientific">Spirochaeta africana (strain ATCC 700263 / DSM 8902 / Z-7692)</name>
    <dbReference type="NCBI Taxonomy" id="889378"/>
    <lineage>
        <taxon>Bacteria</taxon>
        <taxon>Pseudomonadati</taxon>
        <taxon>Spirochaetota</taxon>
        <taxon>Spirochaetia</taxon>
        <taxon>Spirochaetales</taxon>
        <taxon>Spirochaetaceae</taxon>
        <taxon>Spirochaeta</taxon>
    </lineage>
</organism>
<gene>
    <name evidence="7" type="ordered locus">Spiaf_2800</name>
</gene>
<dbReference type="Gene3D" id="3.50.50.60">
    <property type="entry name" value="FAD/NAD(P)-binding domain"/>
    <property type="match status" value="2"/>
</dbReference>
<proteinExistence type="inferred from homology"/>
<dbReference type="GO" id="GO:0016491">
    <property type="term" value="F:oxidoreductase activity"/>
    <property type="evidence" value="ECO:0007669"/>
    <property type="project" value="UniProtKB-KW"/>
</dbReference>
<evidence type="ECO:0000256" key="5">
    <source>
        <dbReference type="RuleBase" id="RU362075"/>
    </source>
</evidence>
<dbReference type="PANTHER" id="PTHR43734">
    <property type="entry name" value="PHYTOENE DESATURASE"/>
    <property type="match status" value="1"/>
</dbReference>
<dbReference type="OrthoDB" id="9814556at2"/>
<reference evidence="8" key="1">
    <citation type="journal article" date="2013" name="Stand. Genomic Sci.">
        <title>Complete genome sequence of the halophilic bacterium Spirochaeta africana type strain (Z-7692(T)) from the alkaline Lake Magadi in the East African Rift.</title>
        <authorList>
            <person name="Liolos K."/>
            <person name="Abt B."/>
            <person name="Scheuner C."/>
            <person name="Teshima H."/>
            <person name="Held B."/>
            <person name="Lapidus A."/>
            <person name="Nolan M."/>
            <person name="Lucas S."/>
            <person name="Deshpande S."/>
            <person name="Cheng J.F."/>
            <person name="Tapia R."/>
            <person name="Goodwin L.A."/>
            <person name="Pitluck S."/>
            <person name="Pagani I."/>
            <person name="Ivanova N."/>
            <person name="Mavromatis K."/>
            <person name="Mikhailova N."/>
            <person name="Huntemann M."/>
            <person name="Pati A."/>
            <person name="Chen A."/>
            <person name="Palaniappan K."/>
            <person name="Land M."/>
            <person name="Rohde M."/>
            <person name="Tindall B.J."/>
            <person name="Detter J.C."/>
            <person name="Goker M."/>
            <person name="Bristow J."/>
            <person name="Eisen J.A."/>
            <person name="Markowitz V."/>
            <person name="Hugenholtz P."/>
            <person name="Woyke T."/>
            <person name="Klenk H.P."/>
            <person name="Kyrpides N.C."/>
        </authorList>
    </citation>
    <scope>NUCLEOTIDE SEQUENCE</scope>
    <source>
        <strain evidence="8">ATCC 700263 / DSM 8902 / Z-7692</strain>
    </source>
</reference>
<dbReference type="SUPFAM" id="SSF51905">
    <property type="entry name" value="FAD/NAD(P)-binding domain"/>
    <property type="match status" value="1"/>
</dbReference>
<dbReference type="Proteomes" id="UP000007383">
    <property type="component" value="Chromosome"/>
</dbReference>
<dbReference type="AlphaFoldDB" id="H9UMT1"/>
<dbReference type="STRING" id="889378.Spiaf_2800"/>
<dbReference type="InterPro" id="IPR014105">
    <property type="entry name" value="Carotenoid/retinoid_OxRdtase"/>
</dbReference>
<dbReference type="Pfam" id="PF01593">
    <property type="entry name" value="Amino_oxidase"/>
    <property type="match status" value="1"/>
</dbReference>
<evidence type="ECO:0000313" key="7">
    <source>
        <dbReference type="EMBL" id="AFG38824.1"/>
    </source>
</evidence>
<evidence type="ECO:0000256" key="4">
    <source>
        <dbReference type="ARBA" id="ARBA00023002"/>
    </source>
</evidence>
<keyword evidence="3 5" id="KW-0125">Carotenoid biosynthesis</keyword>
<evidence type="ECO:0000256" key="1">
    <source>
        <dbReference type="ARBA" id="ARBA00004829"/>
    </source>
</evidence>
<protein>
    <submittedName>
        <fullName evidence="7">Phytoene desaturase</fullName>
    </submittedName>
</protein>
<dbReference type="NCBIfam" id="TIGR02734">
    <property type="entry name" value="crtI_fam"/>
    <property type="match status" value="1"/>
</dbReference>
<dbReference type="HOGENOM" id="CLU_019722_2_1_12"/>
<evidence type="ECO:0000313" key="8">
    <source>
        <dbReference type="Proteomes" id="UP000007383"/>
    </source>
</evidence>
<evidence type="ECO:0000256" key="3">
    <source>
        <dbReference type="ARBA" id="ARBA00022746"/>
    </source>
</evidence>
<keyword evidence="8" id="KW-1185">Reference proteome</keyword>
<dbReference type="InterPro" id="IPR036188">
    <property type="entry name" value="FAD/NAD-bd_sf"/>
</dbReference>
<dbReference type="KEGG" id="sfc:Spiaf_2800"/>
<dbReference type="PATRIC" id="fig|889378.3.peg.2772"/>
<dbReference type="InterPro" id="IPR002937">
    <property type="entry name" value="Amino_oxidase"/>
</dbReference>
<evidence type="ECO:0000259" key="6">
    <source>
        <dbReference type="Pfam" id="PF01593"/>
    </source>
</evidence>
<evidence type="ECO:0000256" key="2">
    <source>
        <dbReference type="ARBA" id="ARBA00006046"/>
    </source>
</evidence>